<comment type="caution">
    <text evidence="16">The sequence shown here is derived from an EMBL/GenBank/DDBJ whole genome shotgun (WGS) entry which is preliminary data.</text>
</comment>
<dbReference type="SUPFAM" id="SSF54862">
    <property type="entry name" value="4Fe-4S ferredoxins"/>
    <property type="match status" value="1"/>
</dbReference>
<evidence type="ECO:0000256" key="8">
    <source>
        <dbReference type="ARBA" id="ARBA00022723"/>
    </source>
</evidence>
<dbReference type="PROSITE" id="PS51379">
    <property type="entry name" value="4FE4S_FER_2"/>
    <property type="match status" value="2"/>
</dbReference>
<evidence type="ECO:0000256" key="14">
    <source>
        <dbReference type="ARBA" id="ARBA00048332"/>
    </source>
</evidence>
<evidence type="ECO:0000256" key="4">
    <source>
        <dbReference type="ARBA" id="ARBA00012812"/>
    </source>
</evidence>
<accession>A0A0F9MEB2</accession>
<reference evidence="16" key="1">
    <citation type="journal article" date="2015" name="Nature">
        <title>Complex archaea that bridge the gap between prokaryotes and eukaryotes.</title>
        <authorList>
            <person name="Spang A."/>
            <person name="Saw J.H."/>
            <person name="Jorgensen S.L."/>
            <person name="Zaremba-Niedzwiedzka K."/>
            <person name="Martijn J."/>
            <person name="Lind A.E."/>
            <person name="van Eijk R."/>
            <person name="Schleper C."/>
            <person name="Guy L."/>
            <person name="Ettema T.J."/>
        </authorList>
    </citation>
    <scope>NUCLEOTIDE SEQUENCE</scope>
</reference>
<evidence type="ECO:0000256" key="1">
    <source>
        <dbReference type="ARBA" id="ARBA00001966"/>
    </source>
</evidence>
<dbReference type="CDD" id="cd02008">
    <property type="entry name" value="TPP_IOR_alpha"/>
    <property type="match status" value="1"/>
</dbReference>
<evidence type="ECO:0000256" key="5">
    <source>
        <dbReference type="ARBA" id="ARBA00017710"/>
    </source>
</evidence>
<dbReference type="SUPFAM" id="SSF52922">
    <property type="entry name" value="TK C-terminal domain-like"/>
    <property type="match status" value="1"/>
</dbReference>
<evidence type="ECO:0000256" key="2">
    <source>
        <dbReference type="ARBA" id="ARBA00002995"/>
    </source>
</evidence>
<organism evidence="16">
    <name type="scientific">marine sediment metagenome</name>
    <dbReference type="NCBI Taxonomy" id="412755"/>
    <lineage>
        <taxon>unclassified sequences</taxon>
        <taxon>metagenomes</taxon>
        <taxon>ecological metagenomes</taxon>
    </lineage>
</organism>
<dbReference type="FunFam" id="3.40.50.970:FF:000039">
    <property type="entry name" value="Indolepyruvate oxidoreductase subunit IorA"/>
    <property type="match status" value="1"/>
</dbReference>
<feature type="domain" description="4Fe-4S ferredoxin-type" evidence="15">
    <location>
        <begin position="605"/>
        <end position="635"/>
    </location>
</feature>
<dbReference type="InterPro" id="IPR009014">
    <property type="entry name" value="Transketo_C/PFOR_II"/>
</dbReference>
<dbReference type="AlphaFoldDB" id="A0A0F9MEB2"/>
<feature type="domain" description="4Fe-4S ferredoxin-type" evidence="15">
    <location>
        <begin position="574"/>
        <end position="603"/>
    </location>
</feature>
<dbReference type="Gene3D" id="3.30.70.20">
    <property type="match status" value="1"/>
</dbReference>
<sequence length="635" mass="70695">MSIPYFVENKPGTRVILLGNEAIARGILEAGVIIGTGYPGTPSSEILTTLAEMLPYYPHLKLEWSINEKVAFEIAYAGSMSNVRSVASMKHVGVNVASDAFMTAAYAGTRGGMVLISADDPNCYSSQNEQDNRYYGLHALVPIFEPSTPQEAKDLIKYAFDFSEAFQTVVLFRTTTRLNHGRGDVVLGEIKEINREYGFDWDRSRWVCLPSHSRVHRFRLLERLREITDFADDFPFNSLTLSDKGIDGKRYGFVAAGIPYAQLMDALNYFDLKDSVSILKLGMVYPPPKRLIQKLLKSVNKILVVEELEPFIENILKQIAFDEGLSKDVEIHGKDIFPQNGEFPAELYLESISVLMDLDYSGISVPENLMIIPPRLPILCPGCSHRASFYAIKQVEKKLKTKFINSSDIGCYTLAVYKPLEGLDAEICMGGSIGLANGFSKIQPKENPIVAIIGDSTFFHSGIPSLINAVYNQNEMLVMILDNRSTSMTGFQDNPGTGIKITKELGTKIIIEDLVKGCGVPQENIWTVDSNNLSEMIEKLEEAIKAQGVKVFISRHTCSLIELNELRSKQIKLPIIKVDPEKCKGCLICVNKFGCPSISFNHEKKKASIEQETCRGCEVCIAVCKDDAIFKVEEE</sequence>
<comment type="catalytic activity">
    <reaction evidence="14">
        <text>indole-3-pyruvate + 2 oxidized [2Fe-2S]-[ferredoxin] + CoA = (indol-3-yl)acetyl-CoA + 2 reduced [2Fe-2S]-[ferredoxin] + CO2 + H(+)</text>
        <dbReference type="Rhea" id="RHEA:12645"/>
        <dbReference type="Rhea" id="RHEA-COMP:10000"/>
        <dbReference type="Rhea" id="RHEA-COMP:10001"/>
        <dbReference type="ChEBI" id="CHEBI:15378"/>
        <dbReference type="ChEBI" id="CHEBI:16526"/>
        <dbReference type="ChEBI" id="CHEBI:17640"/>
        <dbReference type="ChEBI" id="CHEBI:33737"/>
        <dbReference type="ChEBI" id="CHEBI:33738"/>
        <dbReference type="ChEBI" id="CHEBI:57271"/>
        <dbReference type="ChEBI" id="CHEBI:57287"/>
        <dbReference type="EC" id="1.2.7.8"/>
    </reaction>
</comment>
<dbReference type="Gene3D" id="3.40.50.970">
    <property type="match status" value="2"/>
</dbReference>
<keyword evidence="10" id="KW-0560">Oxidoreductase</keyword>
<evidence type="ECO:0000256" key="6">
    <source>
        <dbReference type="ARBA" id="ARBA00022448"/>
    </source>
</evidence>
<dbReference type="InterPro" id="IPR017721">
    <property type="entry name" value="IorA"/>
</dbReference>
<comment type="subunit">
    <text evidence="3">Heterodimer of the IorA and IorB subunits.</text>
</comment>
<dbReference type="GO" id="GO:0043805">
    <property type="term" value="F:indolepyruvate ferredoxin oxidoreductase activity"/>
    <property type="evidence" value="ECO:0007669"/>
    <property type="project" value="UniProtKB-EC"/>
</dbReference>
<dbReference type="InterPro" id="IPR017896">
    <property type="entry name" value="4Fe4S_Fe-S-bd"/>
</dbReference>
<evidence type="ECO:0000256" key="9">
    <source>
        <dbReference type="ARBA" id="ARBA00022982"/>
    </source>
</evidence>
<dbReference type="CDD" id="cd07034">
    <property type="entry name" value="TPP_PYR_PFOR_IOR-alpha_like"/>
    <property type="match status" value="1"/>
</dbReference>
<dbReference type="GO" id="GO:0051539">
    <property type="term" value="F:4 iron, 4 sulfur cluster binding"/>
    <property type="evidence" value="ECO:0007669"/>
    <property type="project" value="UniProtKB-KW"/>
</dbReference>
<dbReference type="InterPro" id="IPR045025">
    <property type="entry name" value="HACL1-like"/>
</dbReference>
<keyword evidence="7" id="KW-0004">4Fe-4S</keyword>
<dbReference type="GO" id="GO:0046872">
    <property type="term" value="F:metal ion binding"/>
    <property type="evidence" value="ECO:0007669"/>
    <property type="project" value="UniProtKB-KW"/>
</dbReference>
<dbReference type="InterPro" id="IPR011766">
    <property type="entry name" value="TPP_enzyme_TPP-bd"/>
</dbReference>
<dbReference type="Pfam" id="PF13237">
    <property type="entry name" value="Fer4_10"/>
    <property type="match status" value="1"/>
</dbReference>
<dbReference type="Pfam" id="PF02775">
    <property type="entry name" value="TPP_enzyme_C"/>
    <property type="match status" value="1"/>
</dbReference>
<evidence type="ECO:0000256" key="7">
    <source>
        <dbReference type="ARBA" id="ARBA00022485"/>
    </source>
</evidence>
<keyword evidence="11" id="KW-0408">Iron</keyword>
<keyword evidence="8" id="KW-0479">Metal-binding</keyword>
<dbReference type="PIRSF" id="PIRSF006439">
    <property type="entry name" value="Indolepyruvate_ferr_oxidored"/>
    <property type="match status" value="1"/>
</dbReference>
<evidence type="ECO:0000256" key="13">
    <source>
        <dbReference type="ARBA" id="ARBA00030514"/>
    </source>
</evidence>
<keyword evidence="12" id="KW-0411">Iron-sulfur</keyword>
<evidence type="ECO:0000256" key="3">
    <source>
        <dbReference type="ARBA" id="ARBA00011238"/>
    </source>
</evidence>
<dbReference type="GO" id="GO:0030976">
    <property type="term" value="F:thiamine pyrophosphate binding"/>
    <property type="evidence" value="ECO:0007669"/>
    <property type="project" value="InterPro"/>
</dbReference>
<dbReference type="PANTHER" id="PTHR43710:SF7">
    <property type="entry name" value="INDOLEPYRUVATE OXIDOREDUCTASE SUBUNIT IORA"/>
    <property type="match status" value="1"/>
</dbReference>
<dbReference type="InterPro" id="IPR002880">
    <property type="entry name" value="Pyrv_Fd/Flavodoxin_OxRdtase_N"/>
</dbReference>
<keyword evidence="6" id="KW-0813">Transport</keyword>
<dbReference type="InterPro" id="IPR029061">
    <property type="entry name" value="THDP-binding"/>
</dbReference>
<comment type="cofactor">
    <cofactor evidence="1">
        <name>[4Fe-4S] cluster</name>
        <dbReference type="ChEBI" id="CHEBI:49883"/>
    </cofactor>
</comment>
<dbReference type="SUPFAM" id="SSF52518">
    <property type="entry name" value="Thiamin diphosphate-binding fold (THDP-binding)"/>
    <property type="match status" value="2"/>
</dbReference>
<protein>
    <recommendedName>
        <fullName evidence="5">Indolepyruvate oxidoreductase subunit IorA</fullName>
        <ecNumber evidence="4">1.2.7.8</ecNumber>
    </recommendedName>
    <alternativeName>
        <fullName evidence="13">Indolepyruvate ferredoxin oxidoreductase subunit alpha</fullName>
    </alternativeName>
</protein>
<evidence type="ECO:0000256" key="12">
    <source>
        <dbReference type="ARBA" id="ARBA00023014"/>
    </source>
</evidence>
<comment type="function">
    <text evidence="2">Catalyzes the ferredoxin-dependent oxidative decarboxylation of arylpyruvates.</text>
</comment>
<gene>
    <name evidence="16" type="ORF">LCGC14_1084650</name>
</gene>
<evidence type="ECO:0000313" key="16">
    <source>
        <dbReference type="EMBL" id="KKN05700.1"/>
    </source>
</evidence>
<name>A0A0F9MEB2_9ZZZZ</name>
<proteinExistence type="predicted"/>
<dbReference type="PANTHER" id="PTHR43710">
    <property type="entry name" value="2-HYDROXYACYL-COA LYASE"/>
    <property type="match status" value="1"/>
</dbReference>
<evidence type="ECO:0000256" key="11">
    <source>
        <dbReference type="ARBA" id="ARBA00023004"/>
    </source>
</evidence>
<dbReference type="EMBL" id="LAZR01004772">
    <property type="protein sequence ID" value="KKN05700.1"/>
    <property type="molecule type" value="Genomic_DNA"/>
</dbReference>
<dbReference type="NCBIfam" id="TIGR03336">
    <property type="entry name" value="IOR_alpha"/>
    <property type="match status" value="1"/>
</dbReference>
<evidence type="ECO:0000259" key="15">
    <source>
        <dbReference type="PROSITE" id="PS51379"/>
    </source>
</evidence>
<evidence type="ECO:0000256" key="10">
    <source>
        <dbReference type="ARBA" id="ARBA00023002"/>
    </source>
</evidence>
<dbReference type="EC" id="1.2.7.8" evidence="4"/>
<keyword evidence="9" id="KW-0249">Electron transport</keyword>